<dbReference type="AlphaFoldDB" id="A0A561CK95"/>
<reference evidence="1 2" key="1">
    <citation type="submission" date="2019-06" db="EMBL/GenBank/DDBJ databases">
        <title>Sorghum-associated microbial communities from plants grown in Nebraska, USA.</title>
        <authorList>
            <person name="Schachtman D."/>
        </authorList>
    </citation>
    <scope>NUCLEOTIDE SEQUENCE [LARGE SCALE GENOMIC DNA]</scope>
    <source>
        <strain evidence="1 2">2482</strain>
    </source>
</reference>
<name>A0A561CK95_9BACI</name>
<sequence length="62" mass="7490">MEITEELLLQCLEAFRQQQAEKQKYQDYYEVSMILFPIISFHLTELTKKLWSIASRNSFMIN</sequence>
<proteinExistence type="predicted"/>
<dbReference type="EMBL" id="VIVN01000021">
    <property type="protein sequence ID" value="TWD91586.1"/>
    <property type="molecule type" value="Genomic_DNA"/>
</dbReference>
<protein>
    <submittedName>
        <fullName evidence="1">Uncharacterized protein</fullName>
    </submittedName>
</protein>
<dbReference type="RefSeq" id="WP_261380820.1">
    <property type="nucleotide sequence ID" value="NZ_VIVN01000021.1"/>
</dbReference>
<comment type="caution">
    <text evidence="1">The sequence shown here is derived from an EMBL/GenBank/DDBJ whole genome shotgun (WGS) entry which is preliminary data.</text>
</comment>
<organism evidence="1 2">
    <name type="scientific">Neobacillus bataviensis</name>
    <dbReference type="NCBI Taxonomy" id="220685"/>
    <lineage>
        <taxon>Bacteria</taxon>
        <taxon>Bacillati</taxon>
        <taxon>Bacillota</taxon>
        <taxon>Bacilli</taxon>
        <taxon>Bacillales</taxon>
        <taxon>Bacillaceae</taxon>
        <taxon>Neobacillus</taxon>
    </lineage>
</organism>
<accession>A0A561CK95</accession>
<evidence type="ECO:0000313" key="1">
    <source>
        <dbReference type="EMBL" id="TWD91586.1"/>
    </source>
</evidence>
<dbReference type="Proteomes" id="UP000319671">
    <property type="component" value="Unassembled WGS sequence"/>
</dbReference>
<gene>
    <name evidence="1" type="ORF">FB550_12128</name>
</gene>
<evidence type="ECO:0000313" key="2">
    <source>
        <dbReference type="Proteomes" id="UP000319671"/>
    </source>
</evidence>
<keyword evidence="2" id="KW-1185">Reference proteome</keyword>